<evidence type="ECO:0000313" key="3">
    <source>
        <dbReference type="Proteomes" id="UP000056109"/>
    </source>
</evidence>
<sequence length="99" mass="10684">MPRKTPSSSVPGSLKQTLIKTASTVALTVLLIALLRELLRILPWLDQVTGFHAGSSILRILAAGGVTQQQQMIAAGLIFVCFVLAVVLVRMGEKVFARR</sequence>
<dbReference type="GeneID" id="34783900"/>
<keyword evidence="3" id="KW-1185">Reference proteome</keyword>
<proteinExistence type="predicted"/>
<organism evidence="2 3">
    <name type="scientific">Acetobacter senegalensis</name>
    <dbReference type="NCBI Taxonomy" id="446692"/>
    <lineage>
        <taxon>Bacteria</taxon>
        <taxon>Pseudomonadati</taxon>
        <taxon>Pseudomonadota</taxon>
        <taxon>Alphaproteobacteria</taxon>
        <taxon>Acetobacterales</taxon>
        <taxon>Acetobacteraceae</taxon>
        <taxon>Acetobacter</taxon>
    </lineage>
</organism>
<keyword evidence="1" id="KW-1133">Transmembrane helix</keyword>
<keyword evidence="1" id="KW-0812">Transmembrane</keyword>
<dbReference type="EMBL" id="LN606600">
    <property type="protein sequence ID" value="CEF42193.1"/>
    <property type="molecule type" value="Genomic_DNA"/>
</dbReference>
<protein>
    <submittedName>
        <fullName evidence="2">Uncharacterized protein</fullName>
    </submittedName>
</protein>
<feature type="transmembrane region" description="Helical" evidence="1">
    <location>
        <begin position="72"/>
        <end position="89"/>
    </location>
</feature>
<dbReference type="PATRIC" id="fig|446692.3.peg.3090"/>
<name>A0A0U5F1F9_9PROT</name>
<reference evidence="3" key="1">
    <citation type="submission" date="2014-09" db="EMBL/GenBank/DDBJ databases">
        <authorList>
            <person name="Illeghems K.G."/>
        </authorList>
    </citation>
    <scope>NUCLEOTIDE SEQUENCE [LARGE SCALE GENOMIC DNA]</scope>
    <source>
        <strain evidence="3">108B</strain>
    </source>
</reference>
<feature type="transmembrane region" description="Helical" evidence="1">
    <location>
        <begin position="17"/>
        <end position="36"/>
    </location>
</feature>
<accession>A0A0U5F1F9</accession>
<gene>
    <name evidence="2" type="ORF">ASN_2940</name>
</gene>
<dbReference type="KEGG" id="asz:ASN_2940"/>
<keyword evidence="1" id="KW-0472">Membrane</keyword>
<evidence type="ECO:0000256" key="1">
    <source>
        <dbReference type="SAM" id="Phobius"/>
    </source>
</evidence>
<dbReference type="RefSeq" id="WP_050942351.1">
    <property type="nucleotide sequence ID" value="NZ_JAIMFQ010000002.1"/>
</dbReference>
<evidence type="ECO:0000313" key="2">
    <source>
        <dbReference type="EMBL" id="CEF42193.1"/>
    </source>
</evidence>
<dbReference type="AlphaFoldDB" id="A0A0U5F1F9"/>
<dbReference type="Proteomes" id="UP000056109">
    <property type="component" value="Chromosome I"/>
</dbReference>